<reference evidence="1 2" key="2">
    <citation type="submission" date="2018-11" db="EMBL/GenBank/DDBJ databases">
        <authorList>
            <consortium name="Pathogen Informatics"/>
        </authorList>
    </citation>
    <scope>NUCLEOTIDE SEQUENCE [LARGE SCALE GENOMIC DNA]</scope>
</reference>
<organism evidence="3">
    <name type="scientific">Anisakis simplex</name>
    <name type="common">Herring worm</name>
    <dbReference type="NCBI Taxonomy" id="6269"/>
    <lineage>
        <taxon>Eukaryota</taxon>
        <taxon>Metazoa</taxon>
        <taxon>Ecdysozoa</taxon>
        <taxon>Nematoda</taxon>
        <taxon>Chromadorea</taxon>
        <taxon>Rhabditida</taxon>
        <taxon>Spirurina</taxon>
        <taxon>Ascaridomorpha</taxon>
        <taxon>Ascaridoidea</taxon>
        <taxon>Anisakidae</taxon>
        <taxon>Anisakis</taxon>
        <taxon>Anisakis simplex complex</taxon>
    </lineage>
</organism>
<accession>A0A0M3JM44</accession>
<name>A0A0M3JM44_ANISI</name>
<gene>
    <name evidence="1" type="ORF">ASIM_LOCUS8483</name>
</gene>
<protein>
    <submittedName>
        <fullName evidence="3">Flagellar hook capping protein</fullName>
    </submittedName>
</protein>
<sequence>MSLSIPGDESDAKVVTSSASNIDLTGKYSLIVSTSNIEIMQFLNQQSQSSMKL</sequence>
<evidence type="ECO:0000313" key="1">
    <source>
        <dbReference type="EMBL" id="VDK32263.1"/>
    </source>
</evidence>
<dbReference type="AlphaFoldDB" id="A0A0M3JM44"/>
<reference evidence="3" key="1">
    <citation type="submission" date="2017-02" db="UniProtKB">
        <authorList>
            <consortium name="WormBaseParasite"/>
        </authorList>
    </citation>
    <scope>IDENTIFICATION</scope>
</reference>
<evidence type="ECO:0000313" key="3">
    <source>
        <dbReference type="WBParaSite" id="ASIM_0000872601-mRNA-1"/>
    </source>
</evidence>
<dbReference type="WBParaSite" id="ASIM_0000872601-mRNA-1">
    <property type="protein sequence ID" value="ASIM_0000872601-mRNA-1"/>
    <property type="gene ID" value="ASIM_0000872601"/>
</dbReference>
<dbReference type="Proteomes" id="UP000267096">
    <property type="component" value="Unassembled WGS sequence"/>
</dbReference>
<evidence type="ECO:0000313" key="2">
    <source>
        <dbReference type="Proteomes" id="UP000267096"/>
    </source>
</evidence>
<dbReference type="EMBL" id="UYRR01023154">
    <property type="protein sequence ID" value="VDK32263.1"/>
    <property type="molecule type" value="Genomic_DNA"/>
</dbReference>
<keyword evidence="2" id="KW-1185">Reference proteome</keyword>
<proteinExistence type="predicted"/>